<dbReference type="InterPro" id="IPR002110">
    <property type="entry name" value="Ankyrin_rpt"/>
</dbReference>
<organism evidence="11 12">
    <name type="scientific">Denticeps clupeoides</name>
    <name type="common">denticle herring</name>
    <dbReference type="NCBI Taxonomy" id="299321"/>
    <lineage>
        <taxon>Eukaryota</taxon>
        <taxon>Metazoa</taxon>
        <taxon>Chordata</taxon>
        <taxon>Craniata</taxon>
        <taxon>Vertebrata</taxon>
        <taxon>Euteleostomi</taxon>
        <taxon>Actinopterygii</taxon>
        <taxon>Neopterygii</taxon>
        <taxon>Teleostei</taxon>
        <taxon>Clupei</taxon>
        <taxon>Clupeiformes</taxon>
        <taxon>Denticipitoidei</taxon>
        <taxon>Denticipitidae</taxon>
        <taxon>Denticeps</taxon>
    </lineage>
</organism>
<evidence type="ECO:0000313" key="12">
    <source>
        <dbReference type="Proteomes" id="UP000694580"/>
    </source>
</evidence>
<dbReference type="GeneID" id="114796583"/>
<name>A0AAY4BM36_9TELE</name>
<feature type="repeat" description="ANK" evidence="7">
    <location>
        <begin position="280"/>
        <end position="312"/>
    </location>
</feature>
<dbReference type="PANTHER" id="PTHR47335:SF1">
    <property type="entry name" value="UNCONVENTIONAL MYOSIN-XVI"/>
    <property type="match status" value="1"/>
</dbReference>
<feature type="compositionally biased region" description="Basic and acidic residues" evidence="9">
    <location>
        <begin position="1262"/>
        <end position="1283"/>
    </location>
</feature>
<feature type="region of interest" description="Disordered" evidence="9">
    <location>
        <begin position="1333"/>
        <end position="1357"/>
    </location>
</feature>
<feature type="repeat" description="ANK" evidence="7">
    <location>
        <begin position="247"/>
        <end position="279"/>
    </location>
</feature>
<dbReference type="Pfam" id="PF00063">
    <property type="entry name" value="Myosin_head"/>
    <property type="match status" value="1"/>
</dbReference>
<evidence type="ECO:0000256" key="8">
    <source>
        <dbReference type="PROSITE-ProRule" id="PRU00782"/>
    </source>
</evidence>
<feature type="region of interest" description="Disordered" evidence="9">
    <location>
        <begin position="1622"/>
        <end position="1718"/>
    </location>
</feature>
<dbReference type="Ensembl" id="ENSDCDT00010024858.1">
    <property type="protein sequence ID" value="ENSDCDP00010022019.1"/>
    <property type="gene ID" value="ENSDCDG00010010969.1"/>
</dbReference>
<dbReference type="GO" id="GO:0048471">
    <property type="term" value="C:perinuclear region of cytoplasm"/>
    <property type="evidence" value="ECO:0007669"/>
    <property type="project" value="TreeGrafter"/>
</dbReference>
<dbReference type="InterPro" id="IPR036770">
    <property type="entry name" value="Ankyrin_rpt-contain_sf"/>
</dbReference>
<dbReference type="GeneTree" id="ENSGT00940000158920"/>
<dbReference type="PROSITE" id="PS51456">
    <property type="entry name" value="MYOSIN_MOTOR"/>
    <property type="match status" value="1"/>
</dbReference>
<dbReference type="GO" id="GO:0016459">
    <property type="term" value="C:myosin complex"/>
    <property type="evidence" value="ECO:0007669"/>
    <property type="project" value="UniProtKB-KW"/>
</dbReference>
<dbReference type="Proteomes" id="UP000694580">
    <property type="component" value="Chromosome 9"/>
</dbReference>
<gene>
    <name evidence="11" type="primary">MYO16</name>
</gene>
<sequence>MSHYHFIKCCCFQLCNVFRSQNMELDQGLLESLPLGQRHRLVWRMRCDQIQAYYDREHALQKQYGHQPAGTSKPQGHHKKMVHFPLASVIQDAIVRHDNKEVLRLLKEGVDINTPISSGGSLLHLCARHDNVFAAEVLIDHGINVNLQDDDLWTAFHIACACDHPDIVLLLLLVGINVQLQDVNRNFPLDYTIEGTETSYILRKHLEENGVDIGSLHNMKNQMPSTMLSDVRQMISSGESVNLRNTSGITLLHMACASGYKEVVSLLLEGGADPCLTENNYWTPLHLAAKYGQTCIVNQLLKYKANPTVLNCNQDKPSDVAASDQIANILLKAEELWMQHQMSTVVTMHSTYEQEDELTPDVSTPMIKMTPLSVPISKWDSLLEKVHMFSNAAGALTHQPPQDSHLDGAYSSGLGKLEQVKLMPPAPSDDLASLSELTDRSLLYEMQKRFGNDQIYTYIGHILLLINPNKDLPIYSHLVSQLYLSSSGRLCSSLPPHIFSSAERAYHMMLQERRPQCFIISGESGSGKSEACKHILKHLSVRSCPKGFALEPRMKHVNCLLEAFGHARTQVNPNSSRFIKLICLQYCEKRRTLLRAWVNTFALEKSRVICTPPRHQNFNIFYLMAEGLSAEEKSSLCLNNILAHRFLSGKDSGEVTPSATFNTVSRDKLAAMKQSLRALGFNKQEVENIFIVLSALLHLGDLCFLTLTGADSAFPSDLQLLERVAVMLQLNPEDLGSALTSDVQYFNGDFITRHHTVEMSNHYRDLLAKSLYSRLFSFLVNCINCYLQGPEDSIGDPSLEICILDIFGFEEFQINGFEQLCINMMSEKVHQYTNEVLFHQEQQECLQDNITIETLYSLGDQSTMIDFFFQNPEGLLSLLDEESQALRWSEQKFHKRLQNQLDSIRTEELFLSTKDGNGNPPPMDQGPSFTVKHYVSKVTYDLTGSLERNRDGMSQNILFMMKSSENVLIRQLFQSKLTQTGSLMPPVHHQLKLDGAKASLHLQKGPSPSSSTARQGLKKYLELSKLLKKKGTMSVQQRLERCGPVTVSMQLRNSLSEITSKLQSCTPHFVQCVRPNSTGQRDSLDSGLISSQLQYIGVLEMVQMIRYGYPVRLPFTVFLNRYRELVDTMMADKMNLSSVEKCQHILQQCKLQGWQLGKTKVFLRYWQADHLNDRCHQLSRKIVTCQKVVRGWLVRRCVLSKLNSIQTEHAAAVKGESIQHFLQGVEEKSLHTYDSLVLQNATDIARENDRLRSHLTSLLLGERPEPVGKEEDSPKRSVEKSGRANEMVAGRVQRHLRSSSVPTPLAMDNLVHSPNSSIKAALQTVGHTAVEEAIPGGIVLPSPRKQPPPKPRRDPNTRLSASYEAVSAGLSITPKDSPAEGSQTSPSGSPPKQQLSPSDLSNLSKPRPHSDDYSTMKKIPPPKPKRSPNTKLTGSYEEISAPQRPTDMKLACLIRSGLHCLGSMHRASSVDSPHGAAVLSLYSCPYEEDIYIEMVGASRALTMPESDSSQMIEAVYEEMKYFPAEDGPAPPARQDTQEQLTFPLEPKSVSGFTVEHPSCPSKPVLKDGTSCDIPAPFPNLLPHRPPLLVFPPSPVTCSPASDESPLTPLEVKKLPVFETNLNFSSNQEGGGSPLSPQYVRQRADSSPSLTILLPDRSTPPLTPPPVQTPPIVSSLPQAPPPPPYRPPSHFPFPPEPGFLAMTRGHSGSMDTSITNSPLSAGGGAKATFFPAKVGVSSRPEPRRAHSCSSSPLLFNPALGRPLTSPLDELNTLFNSGRSLLRKSTTGRKIRETGFNSNMNLPGQEEQDPTSLSSQLQDKNANNHTHTPSSPSPASFENGNQLTNGSLEDEGHLKSNASSAELHHRHLDSHHTQIQLAVRTFKQLKELSWC</sequence>
<dbReference type="SMART" id="SM00242">
    <property type="entry name" value="MYSc"/>
    <property type="match status" value="1"/>
</dbReference>
<proteinExistence type="inferred from homology"/>
<dbReference type="FunFam" id="1.25.40.20:FF:000168">
    <property type="entry name" value="Myosin XVI"/>
    <property type="match status" value="1"/>
</dbReference>
<dbReference type="Pfam" id="PF12796">
    <property type="entry name" value="Ank_2"/>
    <property type="match status" value="2"/>
</dbReference>
<dbReference type="GO" id="GO:0051015">
    <property type="term" value="F:actin filament binding"/>
    <property type="evidence" value="ECO:0007669"/>
    <property type="project" value="TreeGrafter"/>
</dbReference>
<protein>
    <recommendedName>
        <fullName evidence="10">Myosin motor domain-containing protein</fullName>
    </recommendedName>
</protein>
<keyword evidence="4 7" id="KW-0040">ANK repeat</keyword>
<feature type="compositionally biased region" description="Polar residues" evidence="9">
    <location>
        <begin position="1380"/>
        <end position="1404"/>
    </location>
</feature>
<evidence type="ECO:0000256" key="1">
    <source>
        <dbReference type="ARBA" id="ARBA00022737"/>
    </source>
</evidence>
<feature type="region of interest" description="Actin-binding" evidence="8">
    <location>
        <begin position="1055"/>
        <end position="1077"/>
    </location>
</feature>
<dbReference type="GO" id="GO:0019903">
    <property type="term" value="F:protein phosphatase binding"/>
    <property type="evidence" value="ECO:0007669"/>
    <property type="project" value="TreeGrafter"/>
</dbReference>
<comment type="similarity">
    <text evidence="8">Belongs to the TRAFAC class myosin-kinesin ATPase superfamily. Myosin family.</text>
</comment>
<keyword evidence="6 8" id="KW-0505">Motor protein</keyword>
<dbReference type="SUPFAM" id="SSF48403">
    <property type="entry name" value="Ankyrin repeat"/>
    <property type="match status" value="1"/>
</dbReference>
<dbReference type="PROSITE" id="PS50297">
    <property type="entry name" value="ANK_REP_REGION"/>
    <property type="match status" value="3"/>
</dbReference>
<dbReference type="PRINTS" id="PR00193">
    <property type="entry name" value="MYOSINHEAVY"/>
</dbReference>
<dbReference type="Gene3D" id="1.25.40.20">
    <property type="entry name" value="Ankyrin repeat-containing domain"/>
    <property type="match status" value="2"/>
</dbReference>
<dbReference type="GO" id="GO:0005524">
    <property type="term" value="F:ATP binding"/>
    <property type="evidence" value="ECO:0007669"/>
    <property type="project" value="UniProtKB-UniRule"/>
</dbReference>
<dbReference type="InterPro" id="IPR052838">
    <property type="entry name" value="Myosin-XVI"/>
</dbReference>
<dbReference type="Gene3D" id="3.40.850.10">
    <property type="entry name" value="Kinesin motor domain"/>
    <property type="match status" value="1"/>
</dbReference>
<dbReference type="SMART" id="SM00248">
    <property type="entry name" value="ANK"/>
    <property type="match status" value="4"/>
</dbReference>
<evidence type="ECO:0000256" key="2">
    <source>
        <dbReference type="ARBA" id="ARBA00022741"/>
    </source>
</evidence>
<dbReference type="PANTHER" id="PTHR47335">
    <property type="entry name" value="UNCONVENTIONAL MYOSIN-XVI"/>
    <property type="match status" value="1"/>
</dbReference>
<dbReference type="Pfam" id="PF15439">
    <property type="entry name" value="NYAP_N"/>
    <property type="match status" value="1"/>
</dbReference>
<reference evidence="11" key="2">
    <citation type="submission" date="2025-08" db="UniProtKB">
        <authorList>
            <consortium name="Ensembl"/>
        </authorList>
    </citation>
    <scope>IDENTIFICATION</scope>
</reference>
<feature type="binding site" evidence="8">
    <location>
        <begin position="522"/>
        <end position="529"/>
    </location>
    <ligand>
        <name>ATP</name>
        <dbReference type="ChEBI" id="CHEBI:30616"/>
    </ligand>
</feature>
<keyword evidence="1" id="KW-0677">Repeat</keyword>
<evidence type="ECO:0000259" key="10">
    <source>
        <dbReference type="PROSITE" id="PS51456"/>
    </source>
</evidence>
<feature type="region of interest" description="Disordered" evidence="9">
    <location>
        <begin position="1370"/>
        <end position="1442"/>
    </location>
</feature>
<feature type="domain" description="Myosin motor" evidence="10">
    <location>
        <begin position="426"/>
        <end position="1176"/>
    </location>
</feature>
<dbReference type="GO" id="GO:0005654">
    <property type="term" value="C:nucleoplasm"/>
    <property type="evidence" value="ECO:0007669"/>
    <property type="project" value="TreeGrafter"/>
</dbReference>
<feature type="region of interest" description="Disordered" evidence="9">
    <location>
        <begin position="1781"/>
        <end position="1851"/>
    </location>
</feature>
<dbReference type="GO" id="GO:0003774">
    <property type="term" value="F:cytoskeletal motor activity"/>
    <property type="evidence" value="ECO:0007669"/>
    <property type="project" value="UniProtKB-UniRule"/>
</dbReference>
<feature type="compositionally biased region" description="Polar residues" evidence="9">
    <location>
        <begin position="1808"/>
        <end position="1826"/>
    </location>
</feature>
<dbReference type="InterPro" id="IPR001609">
    <property type="entry name" value="Myosin_head_motor_dom-like"/>
</dbReference>
<dbReference type="PROSITE" id="PS50088">
    <property type="entry name" value="ANK_REPEAT"/>
    <property type="match status" value="3"/>
</dbReference>
<keyword evidence="8" id="KW-0009">Actin-binding</keyword>
<dbReference type="Gene3D" id="1.20.5.4820">
    <property type="match status" value="1"/>
</dbReference>
<feature type="compositionally biased region" description="Polar residues" evidence="9">
    <location>
        <begin position="1708"/>
        <end position="1718"/>
    </location>
</feature>
<dbReference type="InterPro" id="IPR036961">
    <property type="entry name" value="Kinesin_motor_dom_sf"/>
</dbReference>
<evidence type="ECO:0000256" key="3">
    <source>
        <dbReference type="ARBA" id="ARBA00022840"/>
    </source>
</evidence>
<feature type="compositionally biased region" description="Pro residues" evidence="9">
    <location>
        <begin position="1677"/>
        <end position="1696"/>
    </location>
</feature>
<dbReference type="GO" id="GO:0043491">
    <property type="term" value="P:phosphatidylinositol 3-kinase/protein kinase B signal transduction"/>
    <property type="evidence" value="ECO:0007669"/>
    <property type="project" value="TreeGrafter"/>
</dbReference>
<dbReference type="InterPro" id="IPR027417">
    <property type="entry name" value="P-loop_NTPase"/>
</dbReference>
<feature type="repeat" description="ANK" evidence="7">
    <location>
        <begin position="118"/>
        <end position="150"/>
    </location>
</feature>
<keyword evidence="3 8" id="KW-0067">ATP-binding</keyword>
<reference evidence="11" key="3">
    <citation type="submission" date="2025-09" db="UniProtKB">
        <authorList>
            <consortium name="Ensembl"/>
        </authorList>
    </citation>
    <scope>IDENTIFICATION</scope>
</reference>
<feature type="region of interest" description="Disordered" evidence="9">
    <location>
        <begin position="1259"/>
        <end position="1298"/>
    </location>
</feature>
<feature type="compositionally biased region" description="Polar residues" evidence="9">
    <location>
        <begin position="1834"/>
        <end position="1845"/>
    </location>
</feature>
<evidence type="ECO:0000256" key="5">
    <source>
        <dbReference type="ARBA" id="ARBA00023123"/>
    </source>
</evidence>
<dbReference type="Gene3D" id="1.10.10.820">
    <property type="match status" value="1"/>
</dbReference>
<dbReference type="SUPFAM" id="SSF52540">
    <property type="entry name" value="P-loop containing nucleoside triphosphate hydrolases"/>
    <property type="match status" value="1"/>
</dbReference>
<evidence type="ECO:0000256" key="4">
    <source>
        <dbReference type="ARBA" id="ARBA00023043"/>
    </source>
</evidence>
<keyword evidence="5 8" id="KW-0518">Myosin</keyword>
<evidence type="ECO:0000256" key="9">
    <source>
        <dbReference type="SAM" id="MobiDB-lite"/>
    </source>
</evidence>
<dbReference type="GO" id="GO:0048812">
    <property type="term" value="P:neuron projection morphogenesis"/>
    <property type="evidence" value="ECO:0007669"/>
    <property type="project" value="TreeGrafter"/>
</dbReference>
<dbReference type="GO" id="GO:2000134">
    <property type="term" value="P:negative regulation of G1/S transition of mitotic cell cycle"/>
    <property type="evidence" value="ECO:0007669"/>
    <property type="project" value="TreeGrafter"/>
</dbReference>
<dbReference type="RefSeq" id="XP_028846696.1">
    <property type="nucleotide sequence ID" value="XM_028990863.1"/>
</dbReference>
<reference evidence="11 12" key="1">
    <citation type="submission" date="2020-06" db="EMBL/GenBank/DDBJ databases">
        <authorList>
            <consortium name="Wellcome Sanger Institute Data Sharing"/>
        </authorList>
    </citation>
    <scope>NUCLEOTIDE SEQUENCE [LARGE SCALE GENOMIC DNA]</scope>
</reference>
<evidence type="ECO:0000256" key="7">
    <source>
        <dbReference type="PROSITE-ProRule" id="PRU00023"/>
    </source>
</evidence>
<keyword evidence="2 8" id="KW-0547">Nucleotide-binding</keyword>
<dbReference type="Gene3D" id="1.20.120.720">
    <property type="entry name" value="Myosin VI head, motor domain, U50 subdomain"/>
    <property type="match status" value="1"/>
</dbReference>
<dbReference type="InterPro" id="IPR039482">
    <property type="entry name" value="NYAP_N"/>
</dbReference>
<evidence type="ECO:0000256" key="6">
    <source>
        <dbReference type="ARBA" id="ARBA00023175"/>
    </source>
</evidence>
<keyword evidence="12" id="KW-1185">Reference proteome</keyword>
<evidence type="ECO:0000313" key="11">
    <source>
        <dbReference type="Ensembl" id="ENSDCDP00010022019.1"/>
    </source>
</evidence>
<accession>A0AAY4BM36</accession>
<dbReference type="Gene3D" id="1.20.58.530">
    <property type="match status" value="1"/>
</dbReference>